<dbReference type="CDD" id="cd02909">
    <property type="entry name" value="cupin_pirin_N"/>
    <property type="match status" value="1"/>
</dbReference>
<reference evidence="5 6" key="1">
    <citation type="submission" date="2018-10" db="EMBL/GenBank/DDBJ databases">
        <title>Genomic Encyclopedia of Archaeal and Bacterial Type Strains, Phase II (KMG-II): from individual species to whole genera.</title>
        <authorList>
            <person name="Goeker M."/>
        </authorList>
    </citation>
    <scope>NUCLEOTIDE SEQUENCE [LARGE SCALE GENOMIC DNA]</scope>
    <source>
        <strain evidence="5 6">DSM 19839</strain>
    </source>
</reference>
<dbReference type="Gene3D" id="2.60.120.10">
    <property type="entry name" value="Jelly Rolls"/>
    <property type="match status" value="2"/>
</dbReference>
<dbReference type="InterPro" id="IPR011051">
    <property type="entry name" value="RmlC_Cupin_sf"/>
</dbReference>
<protein>
    <recommendedName>
        <fullName evidence="7">Pirin</fullName>
    </recommendedName>
</protein>
<proteinExistence type="inferred from homology"/>
<comment type="caution">
    <text evidence="5">The sequence shown here is derived from an EMBL/GenBank/DDBJ whole genome shotgun (WGS) entry which is preliminary data.</text>
</comment>
<dbReference type="RefSeq" id="WP_121345080.1">
    <property type="nucleotide sequence ID" value="NZ_RBLG01000002.1"/>
</dbReference>
<comment type="similarity">
    <text evidence="1 2">Belongs to the pirin family.</text>
</comment>
<dbReference type="PANTHER" id="PTHR13903:SF8">
    <property type="entry name" value="PIRIN"/>
    <property type="match status" value="1"/>
</dbReference>
<dbReference type="SUPFAM" id="SSF51182">
    <property type="entry name" value="RmlC-like cupins"/>
    <property type="match status" value="1"/>
</dbReference>
<evidence type="ECO:0008006" key="7">
    <source>
        <dbReference type="Google" id="ProtNLM"/>
    </source>
</evidence>
<evidence type="ECO:0000259" key="3">
    <source>
        <dbReference type="Pfam" id="PF02678"/>
    </source>
</evidence>
<evidence type="ECO:0000256" key="2">
    <source>
        <dbReference type="RuleBase" id="RU003457"/>
    </source>
</evidence>
<dbReference type="Pfam" id="PF02678">
    <property type="entry name" value="Pirin"/>
    <property type="match status" value="1"/>
</dbReference>
<name>A0A495PWC7_9FLAO</name>
<dbReference type="InterPro" id="IPR008778">
    <property type="entry name" value="Pirin_C_dom"/>
</dbReference>
<dbReference type="InterPro" id="IPR012093">
    <property type="entry name" value="Pirin"/>
</dbReference>
<evidence type="ECO:0000313" key="5">
    <source>
        <dbReference type="EMBL" id="RKS53049.1"/>
    </source>
</evidence>
<dbReference type="Pfam" id="PF05726">
    <property type="entry name" value="Pirin_C"/>
    <property type="match status" value="1"/>
</dbReference>
<accession>A0A495PWC7</accession>
<feature type="domain" description="Pirin C-terminal" evidence="4">
    <location>
        <begin position="207"/>
        <end position="309"/>
    </location>
</feature>
<keyword evidence="6" id="KW-1185">Reference proteome</keyword>
<sequence>MVNTKIKNIKPLGFPWETSDPFLFCAHHRDEYPKGNNKMGPAVSLDDRNIGQDFTLKDGWRMYHGSTMPGFPFHPHRGFETITINKEGFVDHTDSLGAAGRFGAGDVQWMTAGKGVQHSEIFPLIKENEGNPLEIFQIWLNLPKANKMVAPHFKMLWAEDIPLITKEDSNGNKTEINLIAGKLGDVSALSPTPDSWAADPDNEVMVLTIKMEANAIYTLPASEEDVTRSLYFYKGNNISIEGNEIAEAHVIHVVSKEDLEIKNGETEAFLLVLQGKPINEPVAQYGPFVMNTQSEIQQALQDFQQTQFGGWPWPETEQAHPRDKGRFALHADGKEEIRE</sequence>
<dbReference type="InterPro" id="IPR003829">
    <property type="entry name" value="Pirin_N_dom"/>
</dbReference>
<feature type="domain" description="Pirin N-terminal" evidence="3">
    <location>
        <begin position="54"/>
        <end position="140"/>
    </location>
</feature>
<dbReference type="InterPro" id="IPR014710">
    <property type="entry name" value="RmlC-like_jellyroll"/>
</dbReference>
<gene>
    <name evidence="5" type="ORF">BC962_1295</name>
</gene>
<evidence type="ECO:0000313" key="6">
    <source>
        <dbReference type="Proteomes" id="UP000276282"/>
    </source>
</evidence>
<dbReference type="EMBL" id="RBLG01000002">
    <property type="protein sequence ID" value="RKS53049.1"/>
    <property type="molecule type" value="Genomic_DNA"/>
</dbReference>
<organism evidence="5 6">
    <name type="scientific">Gillisia mitskevichiae</name>
    <dbReference type="NCBI Taxonomy" id="270921"/>
    <lineage>
        <taxon>Bacteria</taxon>
        <taxon>Pseudomonadati</taxon>
        <taxon>Bacteroidota</taxon>
        <taxon>Flavobacteriia</taxon>
        <taxon>Flavobacteriales</taxon>
        <taxon>Flavobacteriaceae</taxon>
        <taxon>Gillisia</taxon>
    </lineage>
</organism>
<dbReference type="Proteomes" id="UP000276282">
    <property type="component" value="Unassembled WGS sequence"/>
</dbReference>
<dbReference type="CDD" id="cd02247">
    <property type="entry name" value="cupin_pirin_C"/>
    <property type="match status" value="1"/>
</dbReference>
<dbReference type="OrthoDB" id="321327at2"/>
<dbReference type="AlphaFoldDB" id="A0A495PWC7"/>
<evidence type="ECO:0000259" key="4">
    <source>
        <dbReference type="Pfam" id="PF05726"/>
    </source>
</evidence>
<dbReference type="PANTHER" id="PTHR13903">
    <property type="entry name" value="PIRIN-RELATED"/>
    <property type="match status" value="1"/>
</dbReference>
<evidence type="ECO:0000256" key="1">
    <source>
        <dbReference type="ARBA" id="ARBA00008416"/>
    </source>
</evidence>